<dbReference type="RefSeq" id="WP_080601048.1">
    <property type="nucleotide sequence ID" value="NZ_JFZZ01000019.1"/>
</dbReference>
<dbReference type="InterPro" id="IPR018531">
    <property type="entry name" value="DUF1993"/>
</dbReference>
<dbReference type="Pfam" id="PF09351">
    <property type="entry name" value="DUF1993"/>
    <property type="match status" value="1"/>
</dbReference>
<dbReference type="InterPro" id="IPR034660">
    <property type="entry name" value="DinB/YfiT-like"/>
</dbReference>
<proteinExistence type="predicted"/>
<organism evidence="1 2">
    <name type="scientific">Bordetella holmesii CDC-H585-BH</name>
    <dbReference type="NCBI Taxonomy" id="1331206"/>
    <lineage>
        <taxon>Bacteria</taxon>
        <taxon>Pseudomonadati</taxon>
        <taxon>Pseudomonadota</taxon>
        <taxon>Betaproteobacteria</taxon>
        <taxon>Burkholderiales</taxon>
        <taxon>Alcaligenaceae</taxon>
        <taxon>Bordetella</taxon>
    </lineage>
</organism>
<evidence type="ECO:0000313" key="2">
    <source>
        <dbReference type="Proteomes" id="UP000026682"/>
    </source>
</evidence>
<dbReference type="EMBL" id="JFZZ01000019">
    <property type="protein sequence ID" value="KAK98090.1"/>
    <property type="molecule type" value="Genomic_DNA"/>
</dbReference>
<accession>A0A158M705</accession>
<reference evidence="1 2" key="1">
    <citation type="submission" date="2014-03" db="EMBL/GenBank/DDBJ databases">
        <title>Genome sequence of Bordetella holmseii.</title>
        <authorList>
            <person name="Harvill E."/>
            <person name="Goodfield L.L."/>
            <person name="Ivanov Y."/>
            <person name="Meyer J.A."/>
            <person name="Newth C."/>
            <person name="Cassiday P."/>
            <person name="Tondella M.L."/>
            <person name="Liao P."/>
            <person name="Zimmerman J."/>
            <person name="Meert K."/>
            <person name="Wessel D."/>
            <person name="Berger J."/>
            <person name="Dean J.M."/>
            <person name="Holubkov R."/>
            <person name="Burr J."/>
            <person name="Liu T."/>
            <person name="Brinkac L.M."/>
            <person name="Sanka R."/>
            <person name="Kim M."/>
            <person name="Losada L."/>
        </authorList>
    </citation>
    <scope>NUCLEOTIDE SEQUENCE [LARGE SCALE GENOMIC DNA]</scope>
    <source>
        <strain evidence="1 2">CDC-H585-BH</strain>
    </source>
</reference>
<sequence>MNHFYFHLVTAYDVLRHSGVNIGKRDYLGPYPIAEKPSH</sequence>
<dbReference type="AlphaFoldDB" id="A0A158M705"/>
<comment type="caution">
    <text evidence="1">The sequence shown here is derived from an EMBL/GenBank/DDBJ whole genome shotgun (WGS) entry which is preliminary data.</text>
</comment>
<evidence type="ECO:0000313" key="1">
    <source>
        <dbReference type="EMBL" id="KAK98090.1"/>
    </source>
</evidence>
<dbReference type="PATRIC" id="fig|1331206.3.peg.510"/>
<gene>
    <name evidence="1" type="ORF">L497_0030</name>
</gene>
<dbReference type="Proteomes" id="UP000026682">
    <property type="component" value="Unassembled WGS sequence"/>
</dbReference>
<dbReference type="SUPFAM" id="SSF109854">
    <property type="entry name" value="DinB/YfiT-like putative metalloenzymes"/>
    <property type="match status" value="1"/>
</dbReference>
<dbReference type="GeneID" id="93121085"/>
<name>A0A158M705_9BORD</name>
<dbReference type="Gene3D" id="1.20.120.450">
    <property type="entry name" value="dinb family like domain"/>
    <property type="match status" value="1"/>
</dbReference>
<protein>
    <submittedName>
        <fullName evidence="1">PF09351 domain protein</fullName>
    </submittedName>
</protein>